<evidence type="ECO:0000313" key="1">
    <source>
        <dbReference type="EMBL" id="CAG8460808.1"/>
    </source>
</evidence>
<name>A0ACA9K9D9_9GLOM</name>
<proteinExistence type="predicted"/>
<evidence type="ECO:0000313" key="2">
    <source>
        <dbReference type="Proteomes" id="UP000789920"/>
    </source>
</evidence>
<gene>
    <name evidence="1" type="ORF">RPERSI_LOCUS148</name>
</gene>
<keyword evidence="2" id="KW-1185">Reference proteome</keyword>
<organism evidence="1 2">
    <name type="scientific">Racocetra persica</name>
    <dbReference type="NCBI Taxonomy" id="160502"/>
    <lineage>
        <taxon>Eukaryota</taxon>
        <taxon>Fungi</taxon>
        <taxon>Fungi incertae sedis</taxon>
        <taxon>Mucoromycota</taxon>
        <taxon>Glomeromycotina</taxon>
        <taxon>Glomeromycetes</taxon>
        <taxon>Diversisporales</taxon>
        <taxon>Gigasporaceae</taxon>
        <taxon>Racocetra</taxon>
    </lineage>
</organism>
<protein>
    <submittedName>
        <fullName evidence="1">5781_t:CDS:1</fullName>
    </submittedName>
</protein>
<accession>A0ACA9K9D9</accession>
<dbReference type="Proteomes" id="UP000789920">
    <property type="component" value="Unassembled WGS sequence"/>
</dbReference>
<dbReference type="EMBL" id="CAJVQC010000101">
    <property type="protein sequence ID" value="CAG8460808.1"/>
    <property type="molecule type" value="Genomic_DNA"/>
</dbReference>
<comment type="caution">
    <text evidence="1">The sequence shown here is derived from an EMBL/GenBank/DDBJ whole genome shotgun (WGS) entry which is preliminary data.</text>
</comment>
<reference evidence="1" key="1">
    <citation type="submission" date="2021-06" db="EMBL/GenBank/DDBJ databases">
        <authorList>
            <person name="Kallberg Y."/>
            <person name="Tangrot J."/>
            <person name="Rosling A."/>
        </authorList>
    </citation>
    <scope>NUCLEOTIDE SEQUENCE</scope>
    <source>
        <strain evidence="1">MA461A</strain>
    </source>
</reference>
<sequence length="58" mass="6052">MVHQFSPINIGDAGDADKIGETLYYVPILPGSPGSPVSPVSSASIAVLPVLPNHQFSY</sequence>